<feature type="site" description="Important for catalytic activity" evidence="10">
    <location>
        <position position="190"/>
    </location>
</feature>
<dbReference type="Pfam" id="PF00725">
    <property type="entry name" value="3HCDH"/>
    <property type="match status" value="1"/>
</dbReference>
<comment type="subcellular location">
    <subcellularLocation>
        <location evidence="1">Cytoplasm</location>
    </subcellularLocation>
</comment>
<dbReference type="AlphaFoldDB" id="A0AAV4HV39"/>
<dbReference type="FunFam" id="3.40.50.720:FF:000356">
    <property type="entry name" value="Lambda-crystallin homolog"/>
    <property type="match status" value="1"/>
</dbReference>
<evidence type="ECO:0000313" key="13">
    <source>
        <dbReference type="EMBL" id="GFS01802.1"/>
    </source>
</evidence>
<evidence type="ECO:0000256" key="6">
    <source>
        <dbReference type="ARBA" id="ARBA00023002"/>
    </source>
</evidence>
<keyword evidence="14" id="KW-1185">Reference proteome</keyword>
<dbReference type="GO" id="GO:0070403">
    <property type="term" value="F:NAD+ binding"/>
    <property type="evidence" value="ECO:0007669"/>
    <property type="project" value="InterPro"/>
</dbReference>
<evidence type="ECO:0000256" key="2">
    <source>
        <dbReference type="ARBA" id="ARBA00009463"/>
    </source>
</evidence>
<dbReference type="EMBL" id="BMAT01009214">
    <property type="protein sequence ID" value="GFS01802.1"/>
    <property type="molecule type" value="Genomic_DNA"/>
</dbReference>
<evidence type="ECO:0000256" key="1">
    <source>
        <dbReference type="ARBA" id="ARBA00004496"/>
    </source>
</evidence>
<dbReference type="InterPro" id="IPR022694">
    <property type="entry name" value="3-OHacyl-CoA_DH"/>
</dbReference>
<dbReference type="GO" id="GO:0005737">
    <property type="term" value="C:cytoplasm"/>
    <property type="evidence" value="ECO:0007669"/>
    <property type="project" value="UniProtKB-SubCell"/>
</dbReference>
<proteinExistence type="inferred from homology"/>
<dbReference type="Proteomes" id="UP000762676">
    <property type="component" value="Unassembled WGS sequence"/>
</dbReference>
<evidence type="ECO:0000256" key="4">
    <source>
        <dbReference type="ARBA" id="ARBA00022490"/>
    </source>
</evidence>
<dbReference type="PANTHER" id="PTHR48075">
    <property type="entry name" value="3-HYDROXYACYL-COA DEHYDROGENASE FAMILY PROTEIN"/>
    <property type="match status" value="1"/>
</dbReference>
<evidence type="ECO:0000313" key="14">
    <source>
        <dbReference type="Proteomes" id="UP000762676"/>
    </source>
</evidence>
<evidence type="ECO:0000256" key="7">
    <source>
        <dbReference type="ARBA" id="ARBA00023027"/>
    </source>
</evidence>
<dbReference type="Gene3D" id="3.40.50.720">
    <property type="entry name" value="NAD(P)-binding Rossmann-like Domain"/>
    <property type="match status" value="1"/>
</dbReference>
<comment type="subunit">
    <text evidence="3">Homodimer.</text>
</comment>
<keyword evidence="6" id="KW-0560">Oxidoreductase</keyword>
<dbReference type="InterPro" id="IPR008927">
    <property type="entry name" value="6-PGluconate_DH-like_C_sf"/>
</dbReference>
<evidence type="ECO:0000256" key="10">
    <source>
        <dbReference type="PIRSR" id="PIRSR000105-1"/>
    </source>
</evidence>
<dbReference type="GO" id="GO:0050104">
    <property type="term" value="F:L-gulonate 3-dehydrogenase activity"/>
    <property type="evidence" value="ECO:0007669"/>
    <property type="project" value="UniProtKB-EC"/>
</dbReference>
<evidence type="ECO:0000259" key="11">
    <source>
        <dbReference type="Pfam" id="PF00725"/>
    </source>
</evidence>
<dbReference type="EC" id="1.1.1.45" evidence="8"/>
<comment type="similarity">
    <text evidence="2">Belongs to the 3-hydroxyacyl-CoA dehydrogenase family.</text>
</comment>
<evidence type="ECO:0000256" key="3">
    <source>
        <dbReference type="ARBA" id="ARBA00011738"/>
    </source>
</evidence>
<feature type="domain" description="3-hydroxyacyl-CoA dehydrogenase NAD binding" evidence="12">
    <location>
        <begin position="53"/>
        <end position="231"/>
    </location>
</feature>
<dbReference type="InterPro" id="IPR013328">
    <property type="entry name" value="6PGD_dom2"/>
</dbReference>
<name>A0AAV4HV39_9GAST</name>
<sequence>MWQLRKVPSSQEACAARTATCHSCNMKGHYIYVCRSCKVRKISIMATVEPDSKIAIVGSGLIGQFWAMIFAGGGFKVTIFDIYPEQISKALENIKLTLSKYEKQGCLRGSQSAAEQAALVTGCSDLEKCLQGASYVQECVPESVDLKKKVFEQMDPFITEEMVVATSSSCICVSQFVGNLAHKHRTLVAHPVNPPYFIPLVEIVPGPWTLPDVTAKCRALLEQVGQSPVTLSREVAGFALNRIQYSIINECWNMYQDGLLSAEDIDRVMTDGLGPRYAFLGPLETMHLNADGIVDYCNRYAQGAYNVCKTFKPPPVMYDVPTAEKMLKEIEKTIPVAKVPERRTWRDERLAALAALKRNLKEKTE</sequence>
<dbReference type="GO" id="GO:0006631">
    <property type="term" value="P:fatty acid metabolic process"/>
    <property type="evidence" value="ECO:0007669"/>
    <property type="project" value="InterPro"/>
</dbReference>
<dbReference type="Pfam" id="PF02737">
    <property type="entry name" value="3HCDH_N"/>
    <property type="match status" value="1"/>
</dbReference>
<gene>
    <name evidence="13" type="ORF">ElyMa_004591200</name>
</gene>
<accession>A0AAV4HV39</accession>
<evidence type="ECO:0000256" key="5">
    <source>
        <dbReference type="ARBA" id="ARBA00022553"/>
    </source>
</evidence>
<dbReference type="InterPro" id="IPR036291">
    <property type="entry name" value="NAD(P)-bd_dom_sf"/>
</dbReference>
<evidence type="ECO:0000259" key="12">
    <source>
        <dbReference type="Pfam" id="PF02737"/>
    </source>
</evidence>
<dbReference type="SUPFAM" id="SSF51735">
    <property type="entry name" value="NAD(P)-binding Rossmann-fold domains"/>
    <property type="match status" value="1"/>
</dbReference>
<organism evidence="13 14">
    <name type="scientific">Elysia marginata</name>
    <dbReference type="NCBI Taxonomy" id="1093978"/>
    <lineage>
        <taxon>Eukaryota</taxon>
        <taxon>Metazoa</taxon>
        <taxon>Spiralia</taxon>
        <taxon>Lophotrochozoa</taxon>
        <taxon>Mollusca</taxon>
        <taxon>Gastropoda</taxon>
        <taxon>Heterobranchia</taxon>
        <taxon>Euthyneura</taxon>
        <taxon>Panpulmonata</taxon>
        <taxon>Sacoglossa</taxon>
        <taxon>Placobranchoidea</taxon>
        <taxon>Plakobranchidae</taxon>
        <taxon>Elysia</taxon>
    </lineage>
</organism>
<reference evidence="13 14" key="1">
    <citation type="journal article" date="2021" name="Elife">
        <title>Chloroplast acquisition without the gene transfer in kleptoplastic sea slugs, Plakobranchus ocellatus.</title>
        <authorList>
            <person name="Maeda T."/>
            <person name="Takahashi S."/>
            <person name="Yoshida T."/>
            <person name="Shimamura S."/>
            <person name="Takaki Y."/>
            <person name="Nagai Y."/>
            <person name="Toyoda A."/>
            <person name="Suzuki Y."/>
            <person name="Arimoto A."/>
            <person name="Ishii H."/>
            <person name="Satoh N."/>
            <person name="Nishiyama T."/>
            <person name="Hasebe M."/>
            <person name="Maruyama T."/>
            <person name="Minagawa J."/>
            <person name="Obokata J."/>
            <person name="Shigenobu S."/>
        </authorList>
    </citation>
    <scope>NUCLEOTIDE SEQUENCE [LARGE SCALE GENOMIC DNA]</scope>
</reference>
<evidence type="ECO:0000256" key="8">
    <source>
        <dbReference type="ARBA" id="ARBA00038962"/>
    </source>
</evidence>
<keyword evidence="7" id="KW-0520">NAD</keyword>
<dbReference type="PANTHER" id="PTHR48075:SF1">
    <property type="entry name" value="LAMBDA-CRYSTALLIN HOMOLOG"/>
    <property type="match status" value="1"/>
</dbReference>
<protein>
    <recommendedName>
        <fullName evidence="9">L-gulonate 3-dehydrogenase</fullName>
        <ecNumber evidence="8">1.1.1.45</ecNumber>
    </recommendedName>
    <alternativeName>
        <fullName evidence="9">L-gulonate 3-dehydrogenase</fullName>
    </alternativeName>
</protein>
<keyword evidence="4" id="KW-0963">Cytoplasm</keyword>
<comment type="caution">
    <text evidence="13">The sequence shown here is derived from an EMBL/GenBank/DDBJ whole genome shotgun (WGS) entry which is preliminary data.</text>
</comment>
<keyword evidence="5" id="KW-0597">Phosphoprotein</keyword>
<dbReference type="PIRSF" id="PIRSF000105">
    <property type="entry name" value="HCDH"/>
    <property type="match status" value="1"/>
</dbReference>
<dbReference type="InterPro" id="IPR006176">
    <property type="entry name" value="3-OHacyl-CoA_DH_NAD-bd"/>
</dbReference>
<evidence type="ECO:0000256" key="9">
    <source>
        <dbReference type="ARBA" id="ARBA00042709"/>
    </source>
</evidence>
<dbReference type="Gene3D" id="1.10.1040.10">
    <property type="entry name" value="N-(1-d-carboxylethyl)-l-norvaline Dehydrogenase, domain 2"/>
    <property type="match status" value="1"/>
</dbReference>
<feature type="domain" description="3-hydroxyacyl-CoA dehydrogenase C-terminal" evidence="11">
    <location>
        <begin position="237"/>
        <end position="306"/>
    </location>
</feature>
<dbReference type="SUPFAM" id="SSF48179">
    <property type="entry name" value="6-phosphogluconate dehydrogenase C-terminal domain-like"/>
    <property type="match status" value="1"/>
</dbReference>
<dbReference type="InterPro" id="IPR006108">
    <property type="entry name" value="3HC_DH_C"/>
</dbReference>